<comment type="similarity">
    <text evidence="1 2">Belongs to the phD/YefM antitoxin family.</text>
</comment>
<comment type="function">
    <text evidence="2">Antitoxin component of a type II toxin-antitoxin (TA) system.</text>
</comment>
<protein>
    <recommendedName>
        <fullName evidence="2">Antitoxin</fullName>
    </recommendedName>
</protein>
<keyword evidence="4" id="KW-1185">Reference proteome</keyword>
<accession>Q1II66</accession>
<dbReference type="EnsemblBacteria" id="ABF43434">
    <property type="protein sequence ID" value="ABF43434"/>
    <property type="gene ID" value="Acid345_4434"/>
</dbReference>
<dbReference type="AlphaFoldDB" id="Q1II66"/>
<dbReference type="Pfam" id="PF02604">
    <property type="entry name" value="PhdYeFM_antitox"/>
    <property type="match status" value="1"/>
</dbReference>
<gene>
    <name evidence="3" type="ordered locus">Acid345_4434</name>
</gene>
<proteinExistence type="inferred from homology"/>
<dbReference type="KEGG" id="aba:Acid345_4434"/>
<dbReference type="SUPFAM" id="SSF143120">
    <property type="entry name" value="YefM-like"/>
    <property type="match status" value="1"/>
</dbReference>
<dbReference type="RefSeq" id="WP_011525231.1">
    <property type="nucleotide sequence ID" value="NC_008009.1"/>
</dbReference>
<sequence length="79" mass="8911">MDKHVSAADANREFSRLLQQVKKGESFVVTSHGKPVAKITPFDHDTRVSQSAWKLLLARFAATPARDVGRLTRDELYDE</sequence>
<dbReference type="NCBIfam" id="TIGR01552">
    <property type="entry name" value="phd_fam"/>
    <property type="match status" value="1"/>
</dbReference>
<evidence type="ECO:0000256" key="1">
    <source>
        <dbReference type="ARBA" id="ARBA00009981"/>
    </source>
</evidence>
<dbReference type="Proteomes" id="UP000002432">
    <property type="component" value="Chromosome"/>
</dbReference>
<evidence type="ECO:0000313" key="3">
    <source>
        <dbReference type="EMBL" id="ABF43434.1"/>
    </source>
</evidence>
<dbReference type="eggNOG" id="COG4118">
    <property type="taxonomic scope" value="Bacteria"/>
</dbReference>
<dbReference type="HOGENOM" id="CLU_163140_6_0_0"/>
<dbReference type="InterPro" id="IPR006442">
    <property type="entry name" value="Antitoxin_Phd/YefM"/>
</dbReference>
<dbReference type="InterPro" id="IPR036165">
    <property type="entry name" value="YefM-like_sf"/>
</dbReference>
<name>Q1II66_KORVE</name>
<dbReference type="STRING" id="204669.Acid345_4434"/>
<reference evidence="3 4" key="1">
    <citation type="journal article" date="2009" name="Appl. Environ. Microbiol.">
        <title>Three genomes from the phylum Acidobacteria provide insight into the lifestyles of these microorganisms in soils.</title>
        <authorList>
            <person name="Ward N.L."/>
            <person name="Challacombe J.F."/>
            <person name="Janssen P.H."/>
            <person name="Henrissat B."/>
            <person name="Coutinho P.M."/>
            <person name="Wu M."/>
            <person name="Xie G."/>
            <person name="Haft D.H."/>
            <person name="Sait M."/>
            <person name="Badger J."/>
            <person name="Barabote R.D."/>
            <person name="Bradley B."/>
            <person name="Brettin T.S."/>
            <person name="Brinkac L.M."/>
            <person name="Bruce D."/>
            <person name="Creasy T."/>
            <person name="Daugherty S.C."/>
            <person name="Davidsen T.M."/>
            <person name="DeBoy R.T."/>
            <person name="Detter J.C."/>
            <person name="Dodson R.J."/>
            <person name="Durkin A.S."/>
            <person name="Ganapathy A."/>
            <person name="Gwinn-Giglio M."/>
            <person name="Han C.S."/>
            <person name="Khouri H."/>
            <person name="Kiss H."/>
            <person name="Kothari S.P."/>
            <person name="Madupu R."/>
            <person name="Nelson K.E."/>
            <person name="Nelson W.C."/>
            <person name="Paulsen I."/>
            <person name="Penn K."/>
            <person name="Ren Q."/>
            <person name="Rosovitz M.J."/>
            <person name="Selengut J.D."/>
            <person name="Shrivastava S."/>
            <person name="Sullivan S.A."/>
            <person name="Tapia R."/>
            <person name="Thompson L.S."/>
            <person name="Watkins K.L."/>
            <person name="Yang Q."/>
            <person name="Yu C."/>
            <person name="Zafar N."/>
            <person name="Zhou L."/>
            <person name="Kuske C.R."/>
        </authorList>
    </citation>
    <scope>NUCLEOTIDE SEQUENCE [LARGE SCALE GENOMIC DNA]</scope>
    <source>
        <strain evidence="3 4">Ellin345</strain>
    </source>
</reference>
<dbReference type="Gene3D" id="3.40.1620.10">
    <property type="entry name" value="YefM-like domain"/>
    <property type="match status" value="1"/>
</dbReference>
<evidence type="ECO:0000313" key="4">
    <source>
        <dbReference type="Proteomes" id="UP000002432"/>
    </source>
</evidence>
<dbReference type="EMBL" id="CP000360">
    <property type="protein sequence ID" value="ABF43434.1"/>
    <property type="molecule type" value="Genomic_DNA"/>
</dbReference>
<evidence type="ECO:0000256" key="2">
    <source>
        <dbReference type="RuleBase" id="RU362080"/>
    </source>
</evidence>
<dbReference type="OrthoDB" id="361531at2"/>
<organism evidence="3 4">
    <name type="scientific">Koribacter versatilis (strain Ellin345)</name>
    <dbReference type="NCBI Taxonomy" id="204669"/>
    <lineage>
        <taxon>Bacteria</taxon>
        <taxon>Pseudomonadati</taxon>
        <taxon>Acidobacteriota</taxon>
        <taxon>Terriglobia</taxon>
        <taxon>Terriglobales</taxon>
        <taxon>Candidatus Korobacteraceae</taxon>
        <taxon>Candidatus Korobacter</taxon>
    </lineage>
</organism>